<proteinExistence type="predicted"/>
<evidence type="ECO:0000256" key="1">
    <source>
        <dbReference type="SAM" id="MobiDB-lite"/>
    </source>
</evidence>
<accession>A0A7R9GXQ9</accession>
<feature type="region of interest" description="Disordered" evidence="1">
    <location>
        <begin position="128"/>
        <end position="154"/>
    </location>
</feature>
<dbReference type="EMBL" id="OC317718">
    <property type="protein sequence ID" value="CAD7398635.1"/>
    <property type="molecule type" value="Genomic_DNA"/>
</dbReference>
<protein>
    <submittedName>
        <fullName evidence="2">Uncharacterized protein</fullName>
    </submittedName>
</protein>
<sequence length="310" mass="34239">MSRRTCPPIYFMGECREVTYPPIYFVSECREESVRQSTSWVNNEKDESTNLLHGYSRGETYCSIFVTSPQDSASSTESTTPCSNPLMVCHGTASYYPFGLYALSTNYANELGIGKVDLEEVNPHLRGGRVENHLGKTTPSSPNRDRTSISPSSAVELNTTSALANYATEESEKMKLGYLVVVCLKQSKALHCVVTPGNAGASKEVVAQGIPDLISDPEVEEITKLTENEGVILVTGSLRQKHTLNNNNERLEEGVEKRVMSLDHTATDTVSTWSKTSLAADWIDNDEEIESGWQVDVRRIGHGSRLESNY</sequence>
<feature type="compositionally biased region" description="Polar residues" evidence="1">
    <location>
        <begin position="135"/>
        <end position="154"/>
    </location>
</feature>
<name>A0A7R9GXQ9_TIMCR</name>
<evidence type="ECO:0000313" key="2">
    <source>
        <dbReference type="EMBL" id="CAD7398635.1"/>
    </source>
</evidence>
<reference evidence="2" key="1">
    <citation type="submission" date="2020-11" db="EMBL/GenBank/DDBJ databases">
        <authorList>
            <person name="Tran Van P."/>
        </authorList>
    </citation>
    <scope>NUCLEOTIDE SEQUENCE</scope>
</reference>
<organism evidence="2">
    <name type="scientific">Timema cristinae</name>
    <name type="common">Walking stick</name>
    <dbReference type="NCBI Taxonomy" id="61476"/>
    <lineage>
        <taxon>Eukaryota</taxon>
        <taxon>Metazoa</taxon>
        <taxon>Ecdysozoa</taxon>
        <taxon>Arthropoda</taxon>
        <taxon>Hexapoda</taxon>
        <taxon>Insecta</taxon>
        <taxon>Pterygota</taxon>
        <taxon>Neoptera</taxon>
        <taxon>Polyneoptera</taxon>
        <taxon>Phasmatodea</taxon>
        <taxon>Timematodea</taxon>
        <taxon>Timematoidea</taxon>
        <taxon>Timematidae</taxon>
        <taxon>Timema</taxon>
    </lineage>
</organism>
<gene>
    <name evidence="2" type="ORF">TCEB3V08_LOCUS4602</name>
</gene>
<dbReference type="AlphaFoldDB" id="A0A7R9GXQ9"/>